<keyword evidence="1" id="KW-0472">Membrane</keyword>
<keyword evidence="1" id="KW-0812">Transmembrane</keyword>
<dbReference type="HOGENOM" id="CLU_286651_0_0_10"/>
<gene>
    <name evidence="3" type="ordered locus">Bacsa_0508</name>
</gene>
<dbReference type="InterPro" id="IPR011646">
    <property type="entry name" value="KAP_P-loop"/>
</dbReference>
<dbReference type="EMBL" id="CP002530">
    <property type="protein sequence ID" value="ADY35106.1"/>
    <property type="molecule type" value="Genomic_DNA"/>
</dbReference>
<dbReference type="eggNOG" id="COG4928">
    <property type="taxonomic scope" value="Bacteria"/>
</dbReference>
<dbReference type="AlphaFoldDB" id="F0QZG1"/>
<keyword evidence="1" id="KW-1133">Transmembrane helix</keyword>
<evidence type="ECO:0000256" key="1">
    <source>
        <dbReference type="SAM" id="Phobius"/>
    </source>
</evidence>
<feature type="transmembrane region" description="Helical" evidence="1">
    <location>
        <begin position="181"/>
        <end position="204"/>
    </location>
</feature>
<reference evidence="3 4" key="1">
    <citation type="journal article" date="2011" name="Stand. Genomic Sci.">
        <title>Complete genome sequence of Bacteroides salanitronis type strain (BL78).</title>
        <authorList>
            <person name="Gronow S."/>
            <person name="Held B."/>
            <person name="Lucas S."/>
            <person name="Lapidus A."/>
            <person name="Del Rio T.G."/>
            <person name="Nolan M."/>
            <person name="Tice H."/>
            <person name="Deshpande S."/>
            <person name="Cheng J.F."/>
            <person name="Pitluck S."/>
            <person name="Liolios K."/>
            <person name="Pagani I."/>
            <person name="Ivanova N."/>
            <person name="Mavromatis K."/>
            <person name="Pati A."/>
            <person name="Tapia R."/>
            <person name="Han C."/>
            <person name="Goodwin L."/>
            <person name="Chen A."/>
            <person name="Palaniappan K."/>
            <person name="Land M."/>
            <person name="Hauser L."/>
            <person name="Chang Y.J."/>
            <person name="Jeffries C.D."/>
            <person name="Brambilla E.M."/>
            <person name="Rohde M."/>
            <person name="Goker M."/>
            <person name="Detter J.C."/>
            <person name="Woyke T."/>
            <person name="Bristow J."/>
            <person name="Markowitz V."/>
            <person name="Hugenholtz P."/>
            <person name="Kyrpides N.C."/>
            <person name="Klenk H.P."/>
            <person name="Eisen J.A."/>
        </authorList>
    </citation>
    <scope>NUCLEOTIDE SEQUENCE [LARGE SCALE GENOMIC DNA]</scope>
    <source>
        <strain evidence="3 4">DSM 18170</strain>
    </source>
</reference>
<dbReference type="KEGG" id="bsa:Bacsa_0508"/>
<dbReference type="SUPFAM" id="SSF52540">
    <property type="entry name" value="P-loop containing nucleoside triphosphate hydrolases"/>
    <property type="match status" value="1"/>
</dbReference>
<evidence type="ECO:0000313" key="3">
    <source>
        <dbReference type="EMBL" id="ADY35106.1"/>
    </source>
</evidence>
<dbReference type="OrthoDB" id="88903at2"/>
<evidence type="ECO:0000259" key="2">
    <source>
        <dbReference type="Pfam" id="PF07693"/>
    </source>
</evidence>
<dbReference type="Pfam" id="PF07693">
    <property type="entry name" value="KAP_NTPase"/>
    <property type="match status" value="1"/>
</dbReference>
<organism evidence="3 4">
    <name type="scientific">Phocaeicola salanitronis (strain DSM 18170 / JCM 13657 / CCUG 60908 / BL78)</name>
    <name type="common">Bacteroides salanitronis</name>
    <dbReference type="NCBI Taxonomy" id="667015"/>
    <lineage>
        <taxon>Bacteria</taxon>
        <taxon>Pseudomonadati</taxon>
        <taxon>Bacteroidota</taxon>
        <taxon>Bacteroidia</taxon>
        <taxon>Bacteroidales</taxon>
        <taxon>Bacteroidaceae</taxon>
        <taxon>Phocaeicola</taxon>
    </lineage>
</organism>
<evidence type="ECO:0000313" key="4">
    <source>
        <dbReference type="Proteomes" id="UP000007486"/>
    </source>
</evidence>
<dbReference type="RefSeq" id="WP_013616566.1">
    <property type="nucleotide sequence ID" value="NC_015164.1"/>
</dbReference>
<accession>F0QZG1</accession>
<feature type="domain" description="KAP NTPase" evidence="2">
    <location>
        <begin position="26"/>
        <end position="394"/>
    </location>
</feature>
<dbReference type="STRING" id="667015.Bacsa_0508"/>
<protein>
    <submittedName>
        <fullName evidence="3">KAP P-loop domain protein</fullName>
    </submittedName>
</protein>
<feature type="transmembrane region" description="Helical" evidence="1">
    <location>
        <begin position="155"/>
        <end position="175"/>
    </location>
</feature>
<keyword evidence="4" id="KW-1185">Reference proteome</keyword>
<dbReference type="Proteomes" id="UP000007486">
    <property type="component" value="Chromosome"/>
</dbReference>
<sequence>MTKFPRFIQDKPQGIDKFDGASQESLSKAIAKHIKDNDSLTKDDCLPRIIGIEGVWGAGKSNVVKLIEKHLQKDGSDYFFFEYDAWGNQEDLQRRSLLEQLTDKLVNEEILIGYTKITTKGGGTKSVTWPKKLKLLLARKTETTTLSYPRLSNGVIAGTITTIFTSIASLTGALLADRCGWGWSIIIAILPIVITLIVWAIAAWKNPNYRNFSYILAVYNDKEKKETEYEVISEEEPSVVEFKKWMQDVSDNLNPKKCRKLVIIFDNMDRLPAEKVKQLWSSIHTFFAETGFENIWVIIPYDITHLSCAFGDNETKAHELAQYFINKTFPVTFTVPKPVITDYKGIFRKLFEEAFGNTKNQDENIINRLYRLQHNEANIRDIIIFINRLVSLYKVRHDDVSIVSMAVYQLYKDIIHKDNNEIKQILSGEYLGLASNIIPNDEKLKAEVSALAYGVDIANAKQIPLTGYINNCIDKLEGYKINEYAETDENFDAILTEVYANTDTAKLTAMIEVLNGLVKNNSTINEIWENLASLQKKQSISTLDFPNVYKILLGHVSDKTKEQIVDKLCNSWRASKEFSGSKYVHCINQLKAIDDIAKYIKLLPKEVSPEVFIDAVKEAKETYQDYNLQIQPNLLDKYLSEIQPNEFNDFEVVNILSKSSFCDFGLLKETIKSAIINELIEVNNAGQIFNTYRCLFSNDKPLEKLPSSSFINTLRTNLENTNKTTQNDGYIDALSIYIAQNGNVNIDDSLVVAIAENIEYYANESDLLDKNQSWNNSTLNKVISYMIKHGIGVYLNIFTIMPQYENIKNRYSVSDKELLKFINRWDVKELINKTIVDLSQLKVLIPNSNIYDITSTINNNFTDL</sequence>
<name>F0QZG1_PHOSB</name>
<proteinExistence type="predicted"/>
<dbReference type="InterPro" id="IPR027417">
    <property type="entry name" value="P-loop_NTPase"/>
</dbReference>